<evidence type="ECO:0000259" key="9">
    <source>
        <dbReference type="Pfam" id="PF08743"/>
    </source>
</evidence>
<comment type="function">
    <text evidence="7">Component of the SMC5-SMC6 complex, that promotes sister chromatid alignment after DNA damage and facilitates double-stranded DNA breaks (DSBs) repair via homologous recombination between sister chromatids.</text>
</comment>
<reference evidence="11" key="1">
    <citation type="submission" date="2020-07" db="EMBL/GenBank/DDBJ databases">
        <title>The High-quality genome of the commercially important snow crab, Chionoecetes opilio.</title>
        <authorList>
            <person name="Jeong J.-H."/>
            <person name="Ryu S."/>
        </authorList>
    </citation>
    <scope>NUCLEOTIDE SEQUENCE</scope>
    <source>
        <strain evidence="11">MADBK_172401_WGS</strain>
        <tissue evidence="11">Digestive gland</tissue>
    </source>
</reference>
<dbReference type="GO" id="GO:0006281">
    <property type="term" value="P:DNA repair"/>
    <property type="evidence" value="ECO:0007669"/>
    <property type="project" value="UniProtKB-UniRule"/>
</dbReference>
<evidence type="ECO:0000259" key="10">
    <source>
        <dbReference type="Pfam" id="PF15412"/>
    </source>
</evidence>
<evidence type="ECO:0000256" key="7">
    <source>
        <dbReference type="RuleBase" id="RU365071"/>
    </source>
</evidence>
<comment type="subcellular location">
    <subcellularLocation>
        <location evidence="1 7">Nucleus</location>
    </subcellularLocation>
</comment>
<evidence type="ECO:0000256" key="1">
    <source>
        <dbReference type="ARBA" id="ARBA00004123"/>
    </source>
</evidence>
<evidence type="ECO:0000256" key="8">
    <source>
        <dbReference type="SAM" id="MobiDB-lite"/>
    </source>
</evidence>
<dbReference type="PANTHER" id="PTHR16140">
    <property type="entry name" value="NON-STRUCTURAL MAINTENANCE OF CHROMOSOMES ELEMENT 4"/>
    <property type="match status" value="1"/>
</dbReference>
<evidence type="ECO:0000256" key="2">
    <source>
        <dbReference type="ARBA" id="ARBA00008997"/>
    </source>
</evidence>
<keyword evidence="3 7" id="KW-0227">DNA damage</keyword>
<protein>
    <recommendedName>
        <fullName evidence="7">Non-structural maintenance of chromosomes element 4</fullName>
    </recommendedName>
</protein>
<accession>A0A8J4XRU9</accession>
<evidence type="ECO:0000256" key="3">
    <source>
        <dbReference type="ARBA" id="ARBA00022763"/>
    </source>
</evidence>
<evidence type="ECO:0000256" key="5">
    <source>
        <dbReference type="ARBA" id="ARBA00023204"/>
    </source>
</evidence>
<dbReference type="Pfam" id="PF08743">
    <property type="entry name" value="Nse4_C"/>
    <property type="match status" value="1"/>
</dbReference>
<dbReference type="Proteomes" id="UP000770661">
    <property type="component" value="Unassembled WGS sequence"/>
</dbReference>
<keyword evidence="4 7" id="KW-0233">DNA recombination</keyword>
<evidence type="ECO:0000256" key="6">
    <source>
        <dbReference type="ARBA" id="ARBA00023242"/>
    </source>
</evidence>
<proteinExistence type="inferred from homology"/>
<dbReference type="InterPro" id="IPR014854">
    <property type="entry name" value="Nse4_C"/>
</dbReference>
<keyword evidence="12" id="KW-1185">Reference proteome</keyword>
<comment type="subunit">
    <text evidence="7">Component of the SMC5-SMC6 complex.</text>
</comment>
<dbReference type="InterPro" id="IPR029225">
    <property type="entry name" value="Nse4_Nse3-bd"/>
</dbReference>
<dbReference type="InterPro" id="IPR027786">
    <property type="entry name" value="Nse4/EID"/>
</dbReference>
<keyword evidence="6 7" id="KW-0539">Nucleus</keyword>
<keyword evidence="5 7" id="KW-0234">DNA repair</keyword>
<feature type="domain" description="Nse4/EID protein Nse3/MAGE-binding" evidence="10">
    <location>
        <begin position="143"/>
        <end position="190"/>
    </location>
</feature>
<comment type="similarity">
    <text evidence="2 7">Belongs to the NSE4 family.</text>
</comment>
<evidence type="ECO:0000256" key="4">
    <source>
        <dbReference type="ARBA" id="ARBA00023172"/>
    </source>
</evidence>
<comment type="caution">
    <text evidence="11">The sequence shown here is derived from an EMBL/GenBank/DDBJ whole genome shotgun (WGS) entry which is preliminary data.</text>
</comment>
<feature type="region of interest" description="Disordered" evidence="8">
    <location>
        <begin position="1"/>
        <end position="41"/>
    </location>
</feature>
<evidence type="ECO:0000313" key="11">
    <source>
        <dbReference type="EMBL" id="KAG0712525.1"/>
    </source>
</evidence>
<dbReference type="GO" id="GO:0030915">
    <property type="term" value="C:Smc5-Smc6 complex"/>
    <property type="evidence" value="ECO:0007669"/>
    <property type="project" value="UniProtKB-UniRule"/>
</dbReference>
<dbReference type="Pfam" id="PF15412">
    <property type="entry name" value="Nse4-Nse3_bdg"/>
    <property type="match status" value="1"/>
</dbReference>
<dbReference type="PANTHER" id="PTHR16140:SF0">
    <property type="entry name" value="NON-STRUCTURAL MAINTENANCE OF CHROMOSOMES ELEMENT 4"/>
    <property type="match status" value="1"/>
</dbReference>
<name>A0A8J4XRU9_CHIOP</name>
<dbReference type="AlphaFoldDB" id="A0A8J4XRU9"/>
<dbReference type="OrthoDB" id="361242at2759"/>
<evidence type="ECO:0000313" key="12">
    <source>
        <dbReference type="Proteomes" id="UP000770661"/>
    </source>
</evidence>
<dbReference type="GO" id="GO:0006310">
    <property type="term" value="P:DNA recombination"/>
    <property type="evidence" value="ECO:0007669"/>
    <property type="project" value="UniProtKB-UniRule"/>
</dbReference>
<feature type="compositionally biased region" description="Basic residues" evidence="8">
    <location>
        <begin position="1"/>
        <end position="12"/>
    </location>
</feature>
<feature type="domain" description="Non-structural maintenance of chromosome element 4 C-terminal" evidence="9">
    <location>
        <begin position="286"/>
        <end position="369"/>
    </location>
</feature>
<dbReference type="EMBL" id="JACEEZ010022317">
    <property type="protein sequence ID" value="KAG0712525.1"/>
    <property type="molecule type" value="Genomic_DNA"/>
</dbReference>
<sequence length="380" mass="43200">MASKKGAVRKRHSREEEGRPSQEEEEDEGRREGSGSDEDEMCPRFHSHRVVLRSQLLALNVATCDLPTLLVAAGVHPYQQHAQSFLSEEANKGVRDKYWELMTVVHQHKDEDKNMDTHSLQLLVLEANEAFVNVKRPREAAIDAQLLKTCGNMAKLNIETSQSGLAVFKPRDFAEKLISFAATEEEDDDETDPDGEFNLISKIGRKALHLYRSTPGIEPFFSAVDWERPQIKRKIRQKKKDSEEPARREATQVTALVDHQGEEEAEAVSWICKALKDCYAEADNTPLPFFNFVVDPASFTRTAENLFHVSLLVREQFADIIEEDGLPVIRPSQTTGVGVLGEDKQCILSMDLDEWQELIKVFKITRAMIPPMRTTSRKRR</sequence>
<gene>
    <name evidence="11" type="primary">EID3</name>
    <name evidence="11" type="ORF">GWK47_002066</name>
</gene>
<dbReference type="GO" id="GO:0005634">
    <property type="term" value="C:nucleus"/>
    <property type="evidence" value="ECO:0007669"/>
    <property type="project" value="UniProtKB-SubCell"/>
</dbReference>
<feature type="compositionally biased region" description="Basic and acidic residues" evidence="8">
    <location>
        <begin position="13"/>
        <end position="34"/>
    </location>
</feature>
<organism evidence="11 12">
    <name type="scientific">Chionoecetes opilio</name>
    <name type="common">Atlantic snow crab</name>
    <name type="synonym">Cancer opilio</name>
    <dbReference type="NCBI Taxonomy" id="41210"/>
    <lineage>
        <taxon>Eukaryota</taxon>
        <taxon>Metazoa</taxon>
        <taxon>Ecdysozoa</taxon>
        <taxon>Arthropoda</taxon>
        <taxon>Crustacea</taxon>
        <taxon>Multicrustacea</taxon>
        <taxon>Malacostraca</taxon>
        <taxon>Eumalacostraca</taxon>
        <taxon>Eucarida</taxon>
        <taxon>Decapoda</taxon>
        <taxon>Pleocyemata</taxon>
        <taxon>Brachyura</taxon>
        <taxon>Eubrachyura</taxon>
        <taxon>Majoidea</taxon>
        <taxon>Majidae</taxon>
        <taxon>Chionoecetes</taxon>
    </lineage>
</organism>